<dbReference type="Proteomes" id="UP000002640">
    <property type="component" value="Unassembled WGS sequence"/>
</dbReference>
<dbReference type="AlphaFoldDB" id="G5A3A8"/>
<proteinExistence type="predicted"/>
<dbReference type="Pfam" id="PF24906">
    <property type="entry name" value="Zf_WRKY19"/>
    <property type="match status" value="1"/>
</dbReference>
<gene>
    <name evidence="2" type="ORF">PHYSODRAFT_256403</name>
</gene>
<accession>G5A3A8</accession>
<reference evidence="2 3" key="1">
    <citation type="journal article" date="2006" name="Science">
        <title>Phytophthora genome sequences uncover evolutionary origins and mechanisms of pathogenesis.</title>
        <authorList>
            <person name="Tyler B.M."/>
            <person name="Tripathy S."/>
            <person name="Zhang X."/>
            <person name="Dehal P."/>
            <person name="Jiang R.H."/>
            <person name="Aerts A."/>
            <person name="Arredondo F.D."/>
            <person name="Baxter L."/>
            <person name="Bensasson D."/>
            <person name="Beynon J.L."/>
            <person name="Chapman J."/>
            <person name="Damasceno C.M."/>
            <person name="Dorrance A.E."/>
            <person name="Dou D."/>
            <person name="Dickerman A.W."/>
            <person name="Dubchak I.L."/>
            <person name="Garbelotto M."/>
            <person name="Gijzen M."/>
            <person name="Gordon S.G."/>
            <person name="Govers F."/>
            <person name="Grunwald N.J."/>
            <person name="Huang W."/>
            <person name="Ivors K.L."/>
            <person name="Jones R.W."/>
            <person name="Kamoun S."/>
            <person name="Krampis K."/>
            <person name="Lamour K.H."/>
            <person name="Lee M.K."/>
            <person name="McDonald W.H."/>
            <person name="Medina M."/>
            <person name="Meijer H.J."/>
            <person name="Nordberg E.K."/>
            <person name="Maclean D.J."/>
            <person name="Ospina-Giraldo M.D."/>
            <person name="Morris P.F."/>
            <person name="Phuntumart V."/>
            <person name="Putnam N.H."/>
            <person name="Rash S."/>
            <person name="Rose J.K."/>
            <person name="Sakihama Y."/>
            <person name="Salamov A.A."/>
            <person name="Savidor A."/>
            <person name="Scheuring C.F."/>
            <person name="Smith B.M."/>
            <person name="Sobral B.W."/>
            <person name="Terry A."/>
            <person name="Torto-Alalibo T.A."/>
            <person name="Win J."/>
            <person name="Xu Z."/>
            <person name="Zhang H."/>
            <person name="Grigoriev I.V."/>
            <person name="Rokhsar D.S."/>
            <person name="Boore J.L."/>
        </authorList>
    </citation>
    <scope>NUCLEOTIDE SEQUENCE [LARGE SCALE GENOMIC DNA]</scope>
    <source>
        <strain evidence="2 3">P6497</strain>
    </source>
</reference>
<dbReference type="RefSeq" id="XP_009535009.1">
    <property type="nucleotide sequence ID" value="XM_009536714.1"/>
</dbReference>
<dbReference type="GeneID" id="20638739"/>
<organism evidence="2 3">
    <name type="scientific">Phytophthora sojae (strain P6497)</name>
    <name type="common">Soybean stem and root rot agent</name>
    <name type="synonym">Phytophthora megasperma f. sp. glycines</name>
    <dbReference type="NCBI Taxonomy" id="1094619"/>
    <lineage>
        <taxon>Eukaryota</taxon>
        <taxon>Sar</taxon>
        <taxon>Stramenopiles</taxon>
        <taxon>Oomycota</taxon>
        <taxon>Peronosporomycetes</taxon>
        <taxon>Peronosporales</taxon>
        <taxon>Peronosporaceae</taxon>
        <taxon>Phytophthora</taxon>
    </lineage>
</organism>
<dbReference type="InterPro" id="IPR056866">
    <property type="entry name" value="Znf_WRKY19"/>
</dbReference>
<dbReference type="InParanoid" id="G5A3A8"/>
<evidence type="ECO:0000313" key="2">
    <source>
        <dbReference type="EMBL" id="EGZ10148.1"/>
    </source>
</evidence>
<sequence length="448" mass="50120">MLDVKTVGAELTPAQRDETMDDLHFFLDEFGSTGAVRAALQEQESSIRGLKEQVQRLLTPTGEGLQSEEEEEVAAAVEDGDEEIGGNGVDEIMVDVDFFLRTFGSTRAARDKLWQQKREIVGLKRTVQWLEERRRERQQSDDSSDVEYLTKPATRSMRGEKLEMEPQGGPCIMNWSREVDEIVGSSDESDGSSMEIEDAGVEMEMVRGIGDGGIIEKAEAVVIASSEHEWQDEDFEDGTCLLSDCTNTAQANGFCYAHGGYQVCYALGCNRRAAVRAFHRKRAVSSDTNDLHTAEYDGNGKSAKNQKVWVQLDYCDKHLDEEELDGDHAAEASSQAQPHETIRATDRRYRRHSVCKWLGCMKWVMRDGDPSEYCVLHRAQDGSSVISRGSSVASFTHSEDESSVEQVEATEFNGEKDVQRDYKSPVLCKEPGCSKQGYVYGDKRGYCF</sequence>
<evidence type="ECO:0000259" key="1">
    <source>
        <dbReference type="Pfam" id="PF24906"/>
    </source>
</evidence>
<protein>
    <recommendedName>
        <fullName evidence="1">WRKY19-like zinc finger domain-containing protein</fullName>
    </recommendedName>
</protein>
<feature type="domain" description="WRKY19-like zinc finger" evidence="1">
    <location>
        <begin position="243"/>
        <end position="260"/>
    </location>
</feature>
<dbReference type="KEGG" id="psoj:PHYSODRAFT_256403"/>
<dbReference type="EMBL" id="JH159159">
    <property type="protein sequence ID" value="EGZ10148.1"/>
    <property type="molecule type" value="Genomic_DNA"/>
</dbReference>
<keyword evidence="3" id="KW-1185">Reference proteome</keyword>
<name>G5A3A8_PHYSP</name>
<evidence type="ECO:0000313" key="3">
    <source>
        <dbReference type="Proteomes" id="UP000002640"/>
    </source>
</evidence>